<evidence type="ECO:0000256" key="2">
    <source>
        <dbReference type="ARBA" id="ARBA00022630"/>
    </source>
</evidence>
<dbReference type="CDD" id="cd02961">
    <property type="entry name" value="PDI_a_family"/>
    <property type="match status" value="1"/>
</dbReference>
<keyword evidence="8" id="KW-0812">Transmembrane</keyword>
<keyword evidence="4 8" id="KW-0274">FAD</keyword>
<feature type="signal peptide" evidence="9">
    <location>
        <begin position="1"/>
        <end position="21"/>
    </location>
</feature>
<dbReference type="Gene3D" id="1.20.120.310">
    <property type="entry name" value="ERV/ALR sulfhydryl oxidase domain"/>
    <property type="match status" value="1"/>
</dbReference>
<keyword evidence="8" id="KW-1133">Transmembrane helix</keyword>
<dbReference type="AlphaFoldDB" id="A0A7S2U9X9"/>
<name>A0A7S2U9X9_9STRA</name>
<dbReference type="InterPro" id="IPR013766">
    <property type="entry name" value="Thioredoxin_domain"/>
</dbReference>
<dbReference type="PROSITE" id="PS51324">
    <property type="entry name" value="ERV_ALR"/>
    <property type="match status" value="1"/>
</dbReference>
<evidence type="ECO:0000256" key="4">
    <source>
        <dbReference type="ARBA" id="ARBA00022827"/>
    </source>
</evidence>
<evidence type="ECO:0000256" key="8">
    <source>
        <dbReference type="RuleBase" id="RU371123"/>
    </source>
</evidence>
<dbReference type="Pfam" id="PF00085">
    <property type="entry name" value="Thioredoxin"/>
    <property type="match status" value="1"/>
</dbReference>
<feature type="chain" id="PRO_5031209782" description="Sulfhydryl oxidase" evidence="9">
    <location>
        <begin position="22"/>
        <end position="601"/>
    </location>
</feature>
<evidence type="ECO:0000256" key="3">
    <source>
        <dbReference type="ARBA" id="ARBA00022729"/>
    </source>
</evidence>
<evidence type="ECO:0000256" key="6">
    <source>
        <dbReference type="ARBA" id="ARBA00023157"/>
    </source>
</evidence>
<dbReference type="GO" id="GO:0016971">
    <property type="term" value="F:flavin-dependent sulfhydryl oxidase activity"/>
    <property type="evidence" value="ECO:0007669"/>
    <property type="project" value="InterPro"/>
</dbReference>
<evidence type="ECO:0000256" key="1">
    <source>
        <dbReference type="ARBA" id="ARBA00001974"/>
    </source>
</evidence>
<protein>
    <recommendedName>
        <fullName evidence="8">Sulfhydryl oxidase</fullName>
        <ecNumber evidence="8">1.8.3.2</ecNumber>
    </recommendedName>
</protein>
<feature type="transmembrane region" description="Helical" evidence="8">
    <location>
        <begin position="553"/>
        <end position="570"/>
    </location>
</feature>
<keyword evidence="3 9" id="KW-0732">Signal</keyword>
<dbReference type="InterPro" id="IPR036774">
    <property type="entry name" value="ERV/ALR_sulphydryl_oxid_sf"/>
</dbReference>
<keyword evidence="8" id="KW-0472">Membrane</keyword>
<dbReference type="PANTHER" id="PTHR22897">
    <property type="entry name" value="QUIESCIN Q6-RELATED SULFHYDRYL OXIDASE"/>
    <property type="match status" value="1"/>
</dbReference>
<dbReference type="InterPro" id="IPR017905">
    <property type="entry name" value="ERV/ALR_sulphydryl_oxidase"/>
</dbReference>
<sequence length="601" mass="67774">MSWALPTIVAVLVCIISIVNGASQTSELYLYDDEKSSSLVVEYKPENQGSNFLTSRAPRVVVFYRPECGGCITFKKSYLELAKKTKALYPSVEFHAVSCDPNNVLCLSYKEVGAYPTVLAFGQGKRKPVPLKKSGLGLRYSPSDIAKTLYLGDPKSNPLEGSNLGSDMRVARKELEIHEKGDHRLDIEEMVAKFAEHKKKTLQEKMKRMNVVEARAFDIANTASALNFIKAQESTQTMKVNTPGTDEFQIQKERNKGKPFEKTAKLASKRTVFRRKKSPEQVLYVDASLAMVNGLLEGLFLGMDGRADAKRKSVFIDWLDLLSMTLPPDWAIHALIDDLRLNVDYVSEGIENFISTIEKHKAPKATWSKGCGLTCGTWKLFHVISIGLAEHRGGLNLIEAGAVPAGTRTFSPKQAAKVFREYMAQIYSCADCRKHFLMDYDQCMYNSCSLKDDDELETPEDWKEFALWLWKVHNGVSLRLANERVLSDVPIAVMQSVWPHLEMCFQCFNDDGTWNEGEVFEQLEMSYWTGVVPRSSMEEKLLAYEKKAKAESFNFSFCVAFLCTALIWVIRKKKKKLGIPFLAGKVKRSVPVLTGKVKRNH</sequence>
<dbReference type="GO" id="GO:0005615">
    <property type="term" value="C:extracellular space"/>
    <property type="evidence" value="ECO:0007669"/>
    <property type="project" value="TreeGrafter"/>
</dbReference>
<dbReference type="InterPro" id="IPR036249">
    <property type="entry name" value="Thioredoxin-like_sf"/>
</dbReference>
<evidence type="ECO:0000313" key="11">
    <source>
        <dbReference type="EMBL" id="CAD9813245.1"/>
    </source>
</evidence>
<reference evidence="11" key="1">
    <citation type="submission" date="2021-01" db="EMBL/GenBank/DDBJ databases">
        <authorList>
            <person name="Corre E."/>
            <person name="Pelletier E."/>
            <person name="Niang G."/>
            <person name="Scheremetjew M."/>
            <person name="Finn R."/>
            <person name="Kale V."/>
            <person name="Holt S."/>
            <person name="Cochrane G."/>
            <person name="Meng A."/>
            <person name="Brown T."/>
            <person name="Cohen L."/>
        </authorList>
    </citation>
    <scope>NUCLEOTIDE SEQUENCE</scope>
    <source>
        <strain evidence="11">CCMP2084</strain>
    </source>
</reference>
<evidence type="ECO:0000259" key="10">
    <source>
        <dbReference type="PROSITE" id="PS51324"/>
    </source>
</evidence>
<organism evidence="11">
    <name type="scientific">Attheya septentrionalis</name>
    <dbReference type="NCBI Taxonomy" id="420275"/>
    <lineage>
        <taxon>Eukaryota</taxon>
        <taxon>Sar</taxon>
        <taxon>Stramenopiles</taxon>
        <taxon>Ochrophyta</taxon>
        <taxon>Bacillariophyta</taxon>
        <taxon>Coscinodiscophyceae</taxon>
        <taxon>Chaetocerotophycidae</taxon>
        <taxon>Chaetocerotales</taxon>
        <taxon>Attheyaceae</taxon>
        <taxon>Attheya</taxon>
    </lineage>
</organism>
<dbReference type="Gene3D" id="3.40.30.10">
    <property type="entry name" value="Glutaredoxin"/>
    <property type="match status" value="1"/>
</dbReference>
<evidence type="ECO:0000256" key="7">
    <source>
        <dbReference type="ARBA" id="ARBA00023180"/>
    </source>
</evidence>
<dbReference type="Pfam" id="PF04777">
    <property type="entry name" value="Evr1_Alr"/>
    <property type="match status" value="1"/>
</dbReference>
<keyword evidence="5 8" id="KW-0560">Oxidoreductase</keyword>
<evidence type="ECO:0000256" key="5">
    <source>
        <dbReference type="ARBA" id="ARBA00023002"/>
    </source>
</evidence>
<evidence type="ECO:0000256" key="9">
    <source>
        <dbReference type="SAM" id="SignalP"/>
    </source>
</evidence>
<keyword evidence="2 8" id="KW-0285">Flavoprotein</keyword>
<dbReference type="GO" id="GO:0006457">
    <property type="term" value="P:protein folding"/>
    <property type="evidence" value="ECO:0007669"/>
    <property type="project" value="TreeGrafter"/>
</dbReference>
<comment type="catalytic activity">
    <reaction evidence="8">
        <text>2 R'C(R)SH + O2 = R'C(R)S-S(R)CR' + H2O2</text>
        <dbReference type="Rhea" id="RHEA:17357"/>
        <dbReference type="ChEBI" id="CHEBI:15379"/>
        <dbReference type="ChEBI" id="CHEBI:16240"/>
        <dbReference type="ChEBI" id="CHEBI:16520"/>
        <dbReference type="ChEBI" id="CHEBI:17412"/>
        <dbReference type="EC" id="1.8.3.2"/>
    </reaction>
</comment>
<dbReference type="InterPro" id="IPR039798">
    <property type="entry name" value="Sulfhydryl_oxidase"/>
</dbReference>
<accession>A0A7S2U9X9</accession>
<dbReference type="GO" id="GO:0003756">
    <property type="term" value="F:protein disulfide isomerase activity"/>
    <property type="evidence" value="ECO:0007669"/>
    <property type="project" value="TreeGrafter"/>
</dbReference>
<keyword evidence="7" id="KW-0325">Glycoprotein</keyword>
<keyword evidence="6" id="KW-1015">Disulfide bond</keyword>
<dbReference type="SUPFAM" id="SSF69000">
    <property type="entry name" value="FAD-dependent thiol oxidase"/>
    <property type="match status" value="1"/>
</dbReference>
<gene>
    <name evidence="11" type="ORF">ASEP1449_LOCUS5070</name>
</gene>
<dbReference type="PANTHER" id="PTHR22897:SF8">
    <property type="entry name" value="SULFHYDRYL OXIDASE"/>
    <property type="match status" value="1"/>
</dbReference>
<feature type="domain" description="ERV/ALR sulfhydryl oxidase" evidence="10">
    <location>
        <begin position="365"/>
        <end position="498"/>
    </location>
</feature>
<dbReference type="EMBL" id="HBHQ01007530">
    <property type="protein sequence ID" value="CAD9813245.1"/>
    <property type="molecule type" value="Transcribed_RNA"/>
</dbReference>
<comment type="cofactor">
    <cofactor evidence="1 8">
        <name>FAD</name>
        <dbReference type="ChEBI" id="CHEBI:57692"/>
    </cofactor>
</comment>
<dbReference type="GO" id="GO:0000139">
    <property type="term" value="C:Golgi membrane"/>
    <property type="evidence" value="ECO:0007669"/>
    <property type="project" value="TreeGrafter"/>
</dbReference>
<proteinExistence type="predicted"/>
<dbReference type="EC" id="1.8.3.2" evidence="8"/>
<dbReference type="SUPFAM" id="SSF52833">
    <property type="entry name" value="Thioredoxin-like"/>
    <property type="match status" value="1"/>
</dbReference>